<dbReference type="InterPro" id="IPR016167">
    <property type="entry name" value="FAD-bd_PCMH_sub1"/>
</dbReference>
<comment type="subcellular location">
    <subcellularLocation>
        <location evidence="3 16">Cytoplasm</location>
    </subcellularLocation>
</comment>
<keyword evidence="10 16" id="KW-0133">Cell shape</keyword>
<keyword evidence="7 16" id="KW-0285">Flavoprotein</keyword>
<dbReference type="InterPro" id="IPR036635">
    <property type="entry name" value="MurB_C_sf"/>
</dbReference>
<comment type="similarity">
    <text evidence="16">Belongs to the MurB family.</text>
</comment>
<keyword evidence="12 16" id="KW-0560">Oxidoreductase</keyword>
<feature type="active site" evidence="16">
    <location>
        <position position="178"/>
    </location>
</feature>
<dbReference type="AlphaFoldDB" id="A0A0G4B4J6"/>
<comment type="catalytic activity">
    <reaction evidence="15 16">
        <text>UDP-N-acetyl-alpha-D-muramate + NADP(+) = UDP-N-acetyl-3-O-(1-carboxyvinyl)-alpha-D-glucosamine + NADPH + H(+)</text>
        <dbReference type="Rhea" id="RHEA:12248"/>
        <dbReference type="ChEBI" id="CHEBI:15378"/>
        <dbReference type="ChEBI" id="CHEBI:57783"/>
        <dbReference type="ChEBI" id="CHEBI:58349"/>
        <dbReference type="ChEBI" id="CHEBI:68483"/>
        <dbReference type="ChEBI" id="CHEBI:70757"/>
        <dbReference type="EC" id="1.3.1.98"/>
    </reaction>
</comment>
<dbReference type="PROSITE" id="PS51387">
    <property type="entry name" value="FAD_PCMH"/>
    <property type="match status" value="1"/>
</dbReference>
<evidence type="ECO:0000256" key="16">
    <source>
        <dbReference type="HAMAP-Rule" id="MF_00037"/>
    </source>
</evidence>
<gene>
    <name evidence="16 18" type="primary">murB</name>
    <name evidence="18" type="ORF">UT28_C0001G0112</name>
</gene>
<dbReference type="Gene3D" id="3.30.465.10">
    <property type="match status" value="1"/>
</dbReference>
<keyword evidence="14 16" id="KW-0961">Cell wall biogenesis/degradation</keyword>
<sequence>MNKAKLLAEILKPGFREHELMRDHTTIQVGGVADFYYEANSIDDIVNAVKAAKKICLPYFILGGGSNVIFSDYGFPGLVVKNNAKNISFMNEKSQVIVDGGVPMSKLILEATSNNLSGLEFLYGIPGTVGGAVYGNAGAHGQSIGDFVKNATILIPGEENEEPQIIQVDNKWFEFSYRSSKLKKIPGLKKPVVLTLKIQLAQNRQEEIMRRLNSVKKTRWDTQPVGMSAGCIFKNPLPETLVNVSGRGSKNMPEFPKERTAGYMLDHAGAKKLKNGNVRVSSKHANFIVNSGNAKAQEVRQLAEQMRDVVQKKYNVNLNEEVEYVGQW</sequence>
<dbReference type="InterPro" id="IPR016169">
    <property type="entry name" value="FAD-bd_PCMH_sub2"/>
</dbReference>
<dbReference type="PANTHER" id="PTHR21071">
    <property type="entry name" value="UDP-N-ACETYLENOLPYRUVOYLGLUCOSAMINE REDUCTASE"/>
    <property type="match status" value="1"/>
</dbReference>
<evidence type="ECO:0000256" key="13">
    <source>
        <dbReference type="ARBA" id="ARBA00023306"/>
    </source>
</evidence>
<evidence type="ECO:0000256" key="14">
    <source>
        <dbReference type="ARBA" id="ARBA00023316"/>
    </source>
</evidence>
<comment type="pathway">
    <text evidence="4 16">Cell wall biogenesis; peptidoglycan biosynthesis.</text>
</comment>
<dbReference type="InterPro" id="IPR036318">
    <property type="entry name" value="FAD-bd_PCMH-like_sf"/>
</dbReference>
<evidence type="ECO:0000256" key="7">
    <source>
        <dbReference type="ARBA" id="ARBA00022630"/>
    </source>
</evidence>
<dbReference type="EMBL" id="CP011213">
    <property type="protein sequence ID" value="AKM81927.1"/>
    <property type="molecule type" value="Genomic_DNA"/>
</dbReference>
<keyword evidence="6 16" id="KW-0132">Cell division</keyword>
<dbReference type="Proteomes" id="UP000035648">
    <property type="component" value="Chromosome"/>
</dbReference>
<keyword evidence="8 16" id="KW-0274">FAD</keyword>
<comment type="cofactor">
    <cofactor evidence="1 16">
        <name>FAD</name>
        <dbReference type="ChEBI" id="CHEBI:57692"/>
    </cofactor>
</comment>
<reference evidence="18 19" key="1">
    <citation type="journal article" date="2015" name="Nature">
        <title>rRNA introns, odd ribosomes, and small enigmatic genomes across a large radiation of phyla.</title>
        <authorList>
            <person name="Brown C.T."/>
            <person name="Hug L.A."/>
            <person name="Thomas B.C."/>
            <person name="Sharon I."/>
            <person name="Castelle C.J."/>
            <person name="Singh A."/>
            <person name="Wilkins M.J."/>
            <person name="Williams K.H."/>
            <person name="Banfield J.F."/>
        </authorList>
    </citation>
    <scope>NUCLEOTIDE SEQUENCE [LARGE SCALE GENOMIC DNA]</scope>
</reference>
<dbReference type="GO" id="GO:0005829">
    <property type="term" value="C:cytosol"/>
    <property type="evidence" value="ECO:0007669"/>
    <property type="project" value="TreeGrafter"/>
</dbReference>
<dbReference type="Pfam" id="PF01565">
    <property type="entry name" value="FAD_binding_4"/>
    <property type="match status" value="1"/>
</dbReference>
<dbReference type="InterPro" id="IPR016166">
    <property type="entry name" value="FAD-bd_PCMH"/>
</dbReference>
<evidence type="ECO:0000256" key="1">
    <source>
        <dbReference type="ARBA" id="ARBA00001974"/>
    </source>
</evidence>
<evidence type="ECO:0000256" key="2">
    <source>
        <dbReference type="ARBA" id="ARBA00003921"/>
    </source>
</evidence>
<accession>A0A0G4B4J6</accession>
<organism evidence="18 19">
    <name type="scientific">Berkelbacteria bacterium GW2011_GWE1_39_12</name>
    <dbReference type="NCBI Taxonomy" id="1618337"/>
    <lineage>
        <taxon>Bacteria</taxon>
        <taxon>Candidatus Berkelbacteria</taxon>
    </lineage>
</organism>
<keyword evidence="11 16" id="KW-0573">Peptidoglycan synthesis</keyword>
<comment type="function">
    <text evidence="2 16">Cell wall formation.</text>
</comment>
<keyword evidence="9 16" id="KW-0521">NADP</keyword>
<dbReference type="EC" id="1.3.1.98" evidence="16"/>
<evidence type="ECO:0000313" key="18">
    <source>
        <dbReference type="EMBL" id="AKM81927.1"/>
    </source>
</evidence>
<dbReference type="InterPro" id="IPR011601">
    <property type="entry name" value="MurB_C"/>
</dbReference>
<dbReference type="InterPro" id="IPR003170">
    <property type="entry name" value="MurB"/>
</dbReference>
<dbReference type="PANTHER" id="PTHR21071:SF4">
    <property type="entry name" value="UDP-N-ACETYLENOLPYRUVOYLGLUCOSAMINE REDUCTASE"/>
    <property type="match status" value="1"/>
</dbReference>
<keyword evidence="5 16" id="KW-0963">Cytoplasm</keyword>
<evidence type="ECO:0000256" key="3">
    <source>
        <dbReference type="ARBA" id="ARBA00004496"/>
    </source>
</evidence>
<dbReference type="GO" id="GO:0009252">
    <property type="term" value="P:peptidoglycan biosynthetic process"/>
    <property type="evidence" value="ECO:0007669"/>
    <property type="project" value="UniProtKB-UniRule"/>
</dbReference>
<dbReference type="KEGG" id="bbgw:UT28_C0001G0112"/>
<keyword evidence="13 16" id="KW-0131">Cell cycle</keyword>
<proteinExistence type="inferred from homology"/>
<dbReference type="Gene3D" id="3.30.43.10">
    <property type="entry name" value="Uridine Diphospho-n-acetylenolpyruvylglucosamine Reductase, domain 2"/>
    <property type="match status" value="1"/>
</dbReference>
<evidence type="ECO:0000256" key="10">
    <source>
        <dbReference type="ARBA" id="ARBA00022960"/>
    </source>
</evidence>
<dbReference type="PATRIC" id="fig|1618337.4.peg.110"/>
<evidence type="ECO:0000256" key="15">
    <source>
        <dbReference type="ARBA" id="ARBA00048914"/>
    </source>
</evidence>
<feature type="active site" description="Proton donor" evidence="16">
    <location>
        <position position="231"/>
    </location>
</feature>
<evidence type="ECO:0000256" key="5">
    <source>
        <dbReference type="ARBA" id="ARBA00022490"/>
    </source>
</evidence>
<feature type="active site" evidence="16">
    <location>
        <position position="321"/>
    </location>
</feature>
<evidence type="ECO:0000256" key="9">
    <source>
        <dbReference type="ARBA" id="ARBA00022857"/>
    </source>
</evidence>
<dbReference type="GO" id="GO:0071555">
    <property type="term" value="P:cell wall organization"/>
    <property type="evidence" value="ECO:0007669"/>
    <property type="project" value="UniProtKB-KW"/>
</dbReference>
<evidence type="ECO:0000256" key="4">
    <source>
        <dbReference type="ARBA" id="ARBA00004752"/>
    </source>
</evidence>
<dbReference type="InterPro" id="IPR006094">
    <property type="entry name" value="Oxid_FAD_bind_N"/>
</dbReference>
<dbReference type="GO" id="GO:0071949">
    <property type="term" value="F:FAD binding"/>
    <property type="evidence" value="ECO:0007669"/>
    <property type="project" value="InterPro"/>
</dbReference>
<dbReference type="HAMAP" id="MF_00037">
    <property type="entry name" value="MurB"/>
    <property type="match status" value="1"/>
</dbReference>
<name>A0A0G4B4J6_9BACT</name>
<dbReference type="NCBIfam" id="TIGR00179">
    <property type="entry name" value="murB"/>
    <property type="match status" value="1"/>
</dbReference>
<dbReference type="Gene3D" id="3.90.78.10">
    <property type="entry name" value="UDP-N-acetylenolpyruvoylglucosamine reductase, C-terminal domain"/>
    <property type="match status" value="1"/>
</dbReference>
<dbReference type="STRING" id="1618337.UT28_C0001G0112"/>
<dbReference type="SUPFAM" id="SSF56176">
    <property type="entry name" value="FAD-binding/transporter-associated domain-like"/>
    <property type="match status" value="1"/>
</dbReference>
<evidence type="ECO:0000256" key="6">
    <source>
        <dbReference type="ARBA" id="ARBA00022618"/>
    </source>
</evidence>
<feature type="domain" description="FAD-binding PCMH-type" evidence="17">
    <location>
        <begin position="29"/>
        <end position="203"/>
    </location>
</feature>
<evidence type="ECO:0000313" key="19">
    <source>
        <dbReference type="Proteomes" id="UP000035648"/>
    </source>
</evidence>
<dbReference type="GO" id="GO:0008360">
    <property type="term" value="P:regulation of cell shape"/>
    <property type="evidence" value="ECO:0007669"/>
    <property type="project" value="UniProtKB-KW"/>
</dbReference>
<evidence type="ECO:0000256" key="11">
    <source>
        <dbReference type="ARBA" id="ARBA00022984"/>
    </source>
</evidence>
<dbReference type="SUPFAM" id="SSF56194">
    <property type="entry name" value="Uridine diphospho-N-Acetylenolpyruvylglucosamine reductase, MurB, C-terminal domain"/>
    <property type="match status" value="1"/>
</dbReference>
<dbReference type="Pfam" id="PF02873">
    <property type="entry name" value="MurB_C"/>
    <property type="match status" value="1"/>
</dbReference>
<dbReference type="GO" id="GO:0051301">
    <property type="term" value="P:cell division"/>
    <property type="evidence" value="ECO:0007669"/>
    <property type="project" value="UniProtKB-KW"/>
</dbReference>
<evidence type="ECO:0000256" key="8">
    <source>
        <dbReference type="ARBA" id="ARBA00022827"/>
    </source>
</evidence>
<dbReference type="UniPathway" id="UPA00219"/>
<evidence type="ECO:0000259" key="17">
    <source>
        <dbReference type="PROSITE" id="PS51387"/>
    </source>
</evidence>
<dbReference type="GO" id="GO:0008762">
    <property type="term" value="F:UDP-N-acetylmuramate dehydrogenase activity"/>
    <property type="evidence" value="ECO:0007669"/>
    <property type="project" value="UniProtKB-UniRule"/>
</dbReference>
<protein>
    <recommendedName>
        <fullName evidence="16">UDP-N-acetylenolpyruvoylglucosamine reductase</fullName>
        <ecNumber evidence="16">1.3.1.98</ecNumber>
    </recommendedName>
    <alternativeName>
        <fullName evidence="16">UDP-N-acetylmuramate dehydrogenase</fullName>
    </alternativeName>
</protein>
<evidence type="ECO:0000256" key="12">
    <source>
        <dbReference type="ARBA" id="ARBA00023002"/>
    </source>
</evidence>